<protein>
    <recommendedName>
        <fullName evidence="6">Type II toxin-antitoxin system PemK/MazF family toxin</fullName>
    </recommendedName>
</protein>
<organism evidence="4 5">
    <name type="scientific">Lactobacillus gasseri</name>
    <dbReference type="NCBI Taxonomy" id="1596"/>
    <lineage>
        <taxon>Bacteria</taxon>
        <taxon>Bacillati</taxon>
        <taxon>Bacillota</taxon>
        <taxon>Bacilli</taxon>
        <taxon>Lactobacillales</taxon>
        <taxon>Lactobacillaceae</taxon>
        <taxon>Lactobacillus</taxon>
    </lineage>
</organism>
<evidence type="ECO:0000313" key="5">
    <source>
        <dbReference type="Proteomes" id="UP000316012"/>
    </source>
</evidence>
<dbReference type="InterPro" id="IPR011067">
    <property type="entry name" value="Plasmid_toxin/cell-grow_inhib"/>
</dbReference>
<dbReference type="SUPFAM" id="SSF50118">
    <property type="entry name" value="Cell growth inhibitor/plasmid maintenance toxic component"/>
    <property type="match status" value="1"/>
</dbReference>
<evidence type="ECO:0000313" key="4">
    <source>
        <dbReference type="EMBL" id="TQW15010.1"/>
    </source>
</evidence>
<dbReference type="Pfam" id="PF02452">
    <property type="entry name" value="PemK_toxin"/>
    <property type="match status" value="1"/>
</dbReference>
<accession>A0ABY3BFK6</accession>
<dbReference type="RefSeq" id="WP_060791039.1">
    <property type="nucleotide sequence ID" value="NZ_CABOGQ010000004.1"/>
</dbReference>
<evidence type="ECO:0000256" key="1">
    <source>
        <dbReference type="ARBA" id="ARBA00007521"/>
    </source>
</evidence>
<name>A0ABY3BFK6_LACGS</name>
<dbReference type="Gene3D" id="2.30.30.110">
    <property type="match status" value="1"/>
</dbReference>
<evidence type="ECO:0000256" key="3">
    <source>
        <dbReference type="SAM" id="Coils"/>
    </source>
</evidence>
<keyword evidence="5" id="KW-1185">Reference proteome</keyword>
<comment type="similarity">
    <text evidence="1">Belongs to the PemK/MazF family.</text>
</comment>
<reference evidence="4 5" key="1">
    <citation type="submission" date="2019-04" db="EMBL/GenBank/DDBJ databases">
        <title>Lactobacillus gasseri 7171 assembly.</title>
        <authorList>
            <person name="Joris B.R."/>
            <person name="Giguere D."/>
        </authorList>
    </citation>
    <scope>NUCLEOTIDE SEQUENCE [LARGE SCALE GENOMIC DNA]</scope>
    <source>
        <strain evidence="4 5">7171</strain>
    </source>
</reference>
<evidence type="ECO:0000256" key="2">
    <source>
        <dbReference type="ARBA" id="ARBA00022649"/>
    </source>
</evidence>
<dbReference type="EMBL" id="SRMD01000086">
    <property type="protein sequence ID" value="TQW15010.1"/>
    <property type="molecule type" value="Genomic_DNA"/>
</dbReference>
<dbReference type="Proteomes" id="UP000316012">
    <property type="component" value="Unassembled WGS sequence"/>
</dbReference>
<keyword evidence="2" id="KW-1277">Toxin-antitoxin system</keyword>
<proteinExistence type="inferred from homology"/>
<evidence type="ECO:0008006" key="6">
    <source>
        <dbReference type="Google" id="ProtNLM"/>
    </source>
</evidence>
<comment type="caution">
    <text evidence="4">The sequence shown here is derived from an EMBL/GenBank/DDBJ whole genome shotgun (WGS) entry which is preliminary data.</text>
</comment>
<keyword evidence="3" id="KW-0175">Coiled coil</keyword>
<dbReference type="InterPro" id="IPR003477">
    <property type="entry name" value="PemK-like"/>
</dbReference>
<gene>
    <name evidence="4" type="ORF">FIPPAONL_01221</name>
</gene>
<sequence length="296" mass="34471">MNKNEHIDSAARKFKQVAEPNKYHYQQKFKSLPYWLEESSHYFKLEANKELINNYFYYPRGSVISVNFGVNEGSEFSNLHFAVVLNKRDSPKNRTLTVIPLTSKPKDGRFSLGKEIFNQTSSLLLTSLQEINSRLNRLIQRNNELNKKAKTLTQKRDELQNSWKNVDRQISNFLSNPITDSNVEQKKLEFSKLYKQMTEHTSEIEKLNQSISTACSESKAVSLEAKQCYIDQKKLQKVVTVYKKYNKNTFARIEDITTISKLRIRQINDFDPSGNIQLSSDQMKAISDKIMELYIS</sequence>
<feature type="coiled-coil region" evidence="3">
    <location>
        <begin position="128"/>
        <end position="162"/>
    </location>
</feature>